<dbReference type="InterPro" id="IPR011990">
    <property type="entry name" value="TPR-like_helical_dom_sf"/>
</dbReference>
<dbReference type="Gene3D" id="1.25.40.10">
    <property type="entry name" value="Tetratricopeptide repeat domain"/>
    <property type="match status" value="1"/>
</dbReference>
<gene>
    <name evidence="1" type="ORF">RSO01_00190</name>
</gene>
<comment type="caution">
    <text evidence="1">The sequence shown here is derived from an EMBL/GenBank/DDBJ whole genome shotgun (WGS) entry which is preliminary data.</text>
</comment>
<dbReference type="PANTHER" id="PTHR45011">
    <property type="entry name" value="DAP3-BINDING CELL DEATH ENHANCER 1"/>
    <property type="match status" value="1"/>
</dbReference>
<name>A0A512N1J8_9HYPH</name>
<evidence type="ECO:0000313" key="1">
    <source>
        <dbReference type="EMBL" id="GEP52853.1"/>
    </source>
</evidence>
<dbReference type="Pfam" id="PF08238">
    <property type="entry name" value="Sel1"/>
    <property type="match status" value="2"/>
</dbReference>
<dbReference type="InterPro" id="IPR006597">
    <property type="entry name" value="Sel1-like"/>
</dbReference>
<dbReference type="Proteomes" id="UP000321058">
    <property type="component" value="Unassembled WGS sequence"/>
</dbReference>
<keyword evidence="2" id="KW-1185">Reference proteome</keyword>
<protein>
    <recommendedName>
        <fullName evidence="3">Sel1 repeat family protein</fullName>
    </recommendedName>
</protein>
<organism evidence="1 2">
    <name type="scientific">Reyranella soli</name>
    <dbReference type="NCBI Taxonomy" id="1230389"/>
    <lineage>
        <taxon>Bacteria</taxon>
        <taxon>Pseudomonadati</taxon>
        <taxon>Pseudomonadota</taxon>
        <taxon>Alphaproteobacteria</taxon>
        <taxon>Hyphomicrobiales</taxon>
        <taxon>Reyranellaceae</taxon>
        <taxon>Reyranella</taxon>
    </lineage>
</organism>
<dbReference type="EMBL" id="BKAJ01000002">
    <property type="protein sequence ID" value="GEP52853.1"/>
    <property type="molecule type" value="Genomic_DNA"/>
</dbReference>
<evidence type="ECO:0008006" key="3">
    <source>
        <dbReference type="Google" id="ProtNLM"/>
    </source>
</evidence>
<dbReference type="SUPFAM" id="SSF81901">
    <property type="entry name" value="HCP-like"/>
    <property type="match status" value="1"/>
</dbReference>
<proteinExistence type="predicted"/>
<sequence length="69" mass="7715">MTKGTELLRQAAAENVPSALYDLAVSYEKGIGTKKNTRKAYELYLRAAIWGDKQSYHEVGRCLFYGIGV</sequence>
<reference evidence="1 2" key="1">
    <citation type="submission" date="2019-07" db="EMBL/GenBank/DDBJ databases">
        <title>Whole genome shotgun sequence of Reyranella soli NBRC 108950.</title>
        <authorList>
            <person name="Hosoyama A."/>
            <person name="Uohara A."/>
            <person name="Ohji S."/>
            <person name="Ichikawa N."/>
        </authorList>
    </citation>
    <scope>NUCLEOTIDE SEQUENCE [LARGE SCALE GENOMIC DNA]</scope>
    <source>
        <strain evidence="1 2">NBRC 108950</strain>
    </source>
</reference>
<evidence type="ECO:0000313" key="2">
    <source>
        <dbReference type="Proteomes" id="UP000321058"/>
    </source>
</evidence>
<dbReference type="SMART" id="SM00671">
    <property type="entry name" value="SEL1"/>
    <property type="match status" value="1"/>
</dbReference>
<dbReference type="AlphaFoldDB" id="A0A512N1J8"/>
<accession>A0A512N1J8</accession>
<dbReference type="PANTHER" id="PTHR45011:SF1">
    <property type="entry name" value="DAP3-BINDING CELL DEATH ENHANCER 1"/>
    <property type="match status" value="1"/>
</dbReference>
<dbReference type="InterPro" id="IPR052748">
    <property type="entry name" value="ISR_Activator"/>
</dbReference>